<dbReference type="EMBL" id="CP109109">
    <property type="protein sequence ID" value="WSC02533.1"/>
    <property type="molecule type" value="Genomic_DNA"/>
</dbReference>
<accession>A0ACD4ZXL5</accession>
<evidence type="ECO:0000313" key="1">
    <source>
        <dbReference type="EMBL" id="WSC02533.1"/>
    </source>
</evidence>
<name>A0ACD4ZXL5_9ACTN</name>
<gene>
    <name evidence="1" type="ORF">OG835_39775</name>
</gene>
<dbReference type="Proteomes" id="UP001348369">
    <property type="component" value="Chromosome"/>
</dbReference>
<proteinExistence type="predicted"/>
<keyword evidence="2" id="KW-1185">Reference proteome</keyword>
<reference evidence="1" key="1">
    <citation type="submission" date="2022-10" db="EMBL/GenBank/DDBJ databases">
        <title>The complete genomes of actinobacterial strains from the NBC collection.</title>
        <authorList>
            <person name="Joergensen T.S."/>
            <person name="Alvarez Arevalo M."/>
            <person name="Sterndorff E.B."/>
            <person name="Faurdal D."/>
            <person name="Vuksanovic O."/>
            <person name="Mourched A.-S."/>
            <person name="Charusanti P."/>
            <person name="Shaw S."/>
            <person name="Blin K."/>
            <person name="Weber T."/>
        </authorList>
    </citation>
    <scope>NUCLEOTIDE SEQUENCE</scope>
    <source>
        <strain evidence="1">NBC 01771</strain>
    </source>
</reference>
<sequence length="138" mass="14666">MTIEFIGIAATRIPASQFDGGALSMAAKAGGREAVAPHPDDAAARAVRDGDLVRSFRDRGAVLAGAVLTEGVRPGVLRLPTGVWFDPYPNRTRTSRRCARMAPPTPSPPISPPRASPGAARAGTRWSRPRSTWATRPR</sequence>
<protein>
    <submittedName>
        <fullName evidence="1">Uncharacterized protein</fullName>
    </submittedName>
</protein>
<evidence type="ECO:0000313" key="2">
    <source>
        <dbReference type="Proteomes" id="UP001348369"/>
    </source>
</evidence>
<organism evidence="1 2">
    <name type="scientific">Streptomyces scopuliridis</name>
    <dbReference type="NCBI Taxonomy" id="452529"/>
    <lineage>
        <taxon>Bacteria</taxon>
        <taxon>Bacillati</taxon>
        <taxon>Actinomycetota</taxon>
        <taxon>Actinomycetes</taxon>
        <taxon>Kitasatosporales</taxon>
        <taxon>Streptomycetaceae</taxon>
        <taxon>Streptomyces</taxon>
    </lineage>
</organism>